<protein>
    <submittedName>
        <fullName evidence="3">Uncharacterized protein</fullName>
    </submittedName>
</protein>
<feature type="region of interest" description="Disordered" evidence="1">
    <location>
        <begin position="197"/>
        <end position="218"/>
    </location>
</feature>
<comment type="caution">
    <text evidence="3">The sequence shown here is derived from an EMBL/GenBank/DDBJ whole genome shotgun (WGS) entry which is preliminary data.</text>
</comment>
<sequence>MKPKTYPSKRTRSQHTYAFYKERRDDPAWREDYLRVRAIRQRALIIEVMLGILVIAIGVFIVKESQKQSTNNHIVDSTSSSQATTQSSSSSKSHVSTSTASSIKQSTTITNYSRYNKYSGKYIGYANSYTLDFKKGTLVAGDSSQAQVYYFKQVILHPDGSLVINVHNSVSKSSPNYLSVLLAPANKKITKNWQTETSLDDNTDDSTNRLSLATSNDNGKTYNMSPAYKAFSENSTSGSSSSSSYSTIFATTN</sequence>
<dbReference type="AlphaFoldDB" id="A0A0R1MK93"/>
<evidence type="ECO:0000313" key="3">
    <source>
        <dbReference type="EMBL" id="KRL08129.1"/>
    </source>
</evidence>
<dbReference type="OrthoDB" id="2293962at2"/>
<reference evidence="3 4" key="1">
    <citation type="journal article" date="2015" name="Genome Announc.">
        <title>Expanding the biotechnology potential of lactobacilli through comparative genomics of 213 strains and associated genera.</title>
        <authorList>
            <person name="Sun Z."/>
            <person name="Harris H.M."/>
            <person name="McCann A."/>
            <person name="Guo C."/>
            <person name="Argimon S."/>
            <person name="Zhang W."/>
            <person name="Yang X."/>
            <person name="Jeffery I.B."/>
            <person name="Cooney J.C."/>
            <person name="Kagawa T.F."/>
            <person name="Liu W."/>
            <person name="Song Y."/>
            <person name="Salvetti E."/>
            <person name="Wrobel A."/>
            <person name="Rasinkangas P."/>
            <person name="Parkhill J."/>
            <person name="Rea M.C."/>
            <person name="O'Sullivan O."/>
            <person name="Ritari J."/>
            <person name="Douillard F.P."/>
            <person name="Paul Ross R."/>
            <person name="Yang R."/>
            <person name="Briner A.E."/>
            <person name="Felis G.E."/>
            <person name="de Vos W.M."/>
            <person name="Barrangou R."/>
            <person name="Klaenhammer T.R."/>
            <person name="Caufield P.W."/>
            <person name="Cui Y."/>
            <person name="Zhang H."/>
            <person name="O'Toole P.W."/>
        </authorList>
    </citation>
    <scope>NUCLEOTIDE SEQUENCE [LARGE SCALE GENOMIC DNA]</scope>
    <source>
        <strain evidence="3 4">DSM 19519</strain>
    </source>
</reference>
<feature type="compositionally biased region" description="Polar residues" evidence="1">
    <location>
        <begin position="209"/>
        <end position="218"/>
    </location>
</feature>
<dbReference type="PATRIC" id="fig|1423759.3.peg.684"/>
<feature type="region of interest" description="Disordered" evidence="1">
    <location>
        <begin position="71"/>
        <end position="100"/>
    </location>
</feature>
<dbReference type="GeneID" id="98310359"/>
<feature type="region of interest" description="Disordered" evidence="1">
    <location>
        <begin position="232"/>
        <end position="253"/>
    </location>
</feature>
<feature type="compositionally biased region" description="Low complexity" evidence="1">
    <location>
        <begin position="77"/>
        <end position="100"/>
    </location>
</feature>
<keyword evidence="2" id="KW-0812">Transmembrane</keyword>
<keyword evidence="2" id="KW-1133">Transmembrane helix</keyword>
<keyword evidence="4" id="KW-1185">Reference proteome</keyword>
<proteinExistence type="predicted"/>
<evidence type="ECO:0000256" key="1">
    <source>
        <dbReference type="SAM" id="MobiDB-lite"/>
    </source>
</evidence>
<feature type="compositionally biased region" description="Low complexity" evidence="1">
    <location>
        <begin position="232"/>
        <end position="246"/>
    </location>
</feature>
<evidence type="ECO:0000313" key="4">
    <source>
        <dbReference type="Proteomes" id="UP000051448"/>
    </source>
</evidence>
<dbReference type="RefSeq" id="WP_057868634.1">
    <property type="nucleotide sequence ID" value="NZ_AZDX01000002.1"/>
</dbReference>
<feature type="transmembrane region" description="Helical" evidence="2">
    <location>
        <begin position="43"/>
        <end position="62"/>
    </location>
</feature>
<organism evidence="3 4">
    <name type="scientific">Liquorilactobacillus hordei DSM 19519</name>
    <dbReference type="NCBI Taxonomy" id="1423759"/>
    <lineage>
        <taxon>Bacteria</taxon>
        <taxon>Bacillati</taxon>
        <taxon>Bacillota</taxon>
        <taxon>Bacilli</taxon>
        <taxon>Lactobacillales</taxon>
        <taxon>Lactobacillaceae</taxon>
        <taxon>Liquorilactobacillus</taxon>
    </lineage>
</organism>
<dbReference type="Proteomes" id="UP000051448">
    <property type="component" value="Unassembled WGS sequence"/>
</dbReference>
<gene>
    <name evidence="3" type="ORF">FC92_GL000644</name>
</gene>
<dbReference type="EMBL" id="AZDX01000002">
    <property type="protein sequence ID" value="KRL08129.1"/>
    <property type="molecule type" value="Genomic_DNA"/>
</dbReference>
<evidence type="ECO:0000256" key="2">
    <source>
        <dbReference type="SAM" id="Phobius"/>
    </source>
</evidence>
<keyword evidence="2" id="KW-0472">Membrane</keyword>
<name>A0A0R1MK93_9LACO</name>
<accession>A0A0R1MK93</accession>